<reference evidence="3" key="1">
    <citation type="journal article" date="2005" name="Nature">
        <title>The map-based sequence of the rice genome.</title>
        <authorList>
            <consortium name="International rice genome sequencing project (IRGSP)"/>
            <person name="Matsumoto T."/>
            <person name="Wu J."/>
            <person name="Kanamori H."/>
            <person name="Katayose Y."/>
            <person name="Fujisawa M."/>
            <person name="Namiki N."/>
            <person name="Mizuno H."/>
            <person name="Yamamoto K."/>
            <person name="Antonio B.A."/>
            <person name="Baba T."/>
            <person name="Sakata K."/>
            <person name="Nagamura Y."/>
            <person name="Aoki H."/>
            <person name="Arikawa K."/>
            <person name="Arita K."/>
            <person name="Bito T."/>
            <person name="Chiden Y."/>
            <person name="Fujitsuka N."/>
            <person name="Fukunaka R."/>
            <person name="Hamada M."/>
            <person name="Harada C."/>
            <person name="Hayashi A."/>
            <person name="Hijishita S."/>
            <person name="Honda M."/>
            <person name="Hosokawa S."/>
            <person name="Ichikawa Y."/>
            <person name="Idonuma A."/>
            <person name="Iijima M."/>
            <person name="Ikeda M."/>
            <person name="Ikeno M."/>
            <person name="Ito K."/>
            <person name="Ito S."/>
            <person name="Ito T."/>
            <person name="Ito Y."/>
            <person name="Ito Y."/>
            <person name="Iwabuchi A."/>
            <person name="Kamiya K."/>
            <person name="Karasawa W."/>
            <person name="Kurita K."/>
            <person name="Katagiri S."/>
            <person name="Kikuta A."/>
            <person name="Kobayashi H."/>
            <person name="Kobayashi N."/>
            <person name="Machita K."/>
            <person name="Maehara T."/>
            <person name="Masukawa M."/>
            <person name="Mizubayashi T."/>
            <person name="Mukai Y."/>
            <person name="Nagasaki H."/>
            <person name="Nagata Y."/>
            <person name="Naito S."/>
            <person name="Nakashima M."/>
            <person name="Nakama Y."/>
            <person name="Nakamichi Y."/>
            <person name="Nakamura M."/>
            <person name="Meguro A."/>
            <person name="Negishi M."/>
            <person name="Ohta I."/>
            <person name="Ohta T."/>
            <person name="Okamoto M."/>
            <person name="Ono N."/>
            <person name="Saji S."/>
            <person name="Sakaguchi M."/>
            <person name="Sakai K."/>
            <person name="Shibata M."/>
            <person name="Shimokawa T."/>
            <person name="Song J."/>
            <person name="Takazaki Y."/>
            <person name="Terasawa K."/>
            <person name="Tsugane M."/>
            <person name="Tsuji K."/>
            <person name="Ueda S."/>
            <person name="Waki K."/>
            <person name="Yamagata H."/>
            <person name="Yamamoto M."/>
            <person name="Yamamoto S."/>
            <person name="Yamane H."/>
            <person name="Yoshiki S."/>
            <person name="Yoshihara R."/>
            <person name="Yukawa K."/>
            <person name="Zhong H."/>
            <person name="Yano M."/>
            <person name="Yuan Q."/>
            <person name="Ouyang S."/>
            <person name="Liu J."/>
            <person name="Jones K.M."/>
            <person name="Gansberger K."/>
            <person name="Moffat K."/>
            <person name="Hill J."/>
            <person name="Bera J."/>
            <person name="Fadrosh D."/>
            <person name="Jin S."/>
            <person name="Johri S."/>
            <person name="Kim M."/>
            <person name="Overton L."/>
            <person name="Reardon M."/>
            <person name="Tsitrin T."/>
            <person name="Vuong H."/>
            <person name="Weaver B."/>
            <person name="Ciecko A."/>
            <person name="Tallon L."/>
            <person name="Jackson J."/>
            <person name="Pai G."/>
            <person name="Aken S.V."/>
            <person name="Utterback T."/>
            <person name="Reidmuller S."/>
            <person name="Feldblyum T."/>
            <person name="Hsiao J."/>
            <person name="Zismann V."/>
            <person name="Iobst S."/>
            <person name="de Vazeille A.R."/>
            <person name="Buell C.R."/>
            <person name="Ying K."/>
            <person name="Li Y."/>
            <person name="Lu T."/>
            <person name="Huang Y."/>
            <person name="Zhao Q."/>
            <person name="Feng Q."/>
            <person name="Zhang L."/>
            <person name="Zhu J."/>
            <person name="Weng Q."/>
            <person name="Mu J."/>
            <person name="Lu Y."/>
            <person name="Fan D."/>
            <person name="Liu Y."/>
            <person name="Guan J."/>
            <person name="Zhang Y."/>
            <person name="Yu S."/>
            <person name="Liu X."/>
            <person name="Zhang Y."/>
            <person name="Hong G."/>
            <person name="Han B."/>
            <person name="Choisne N."/>
            <person name="Demange N."/>
            <person name="Orjeda G."/>
            <person name="Samain S."/>
            <person name="Cattolico L."/>
            <person name="Pelletier E."/>
            <person name="Couloux A."/>
            <person name="Segurens B."/>
            <person name="Wincker P."/>
            <person name="D'Hont A."/>
            <person name="Scarpelli C."/>
            <person name="Weissenbach J."/>
            <person name="Salanoubat M."/>
            <person name="Quetier F."/>
            <person name="Yu Y."/>
            <person name="Kim H.R."/>
            <person name="Rambo T."/>
            <person name="Currie J."/>
            <person name="Collura K."/>
            <person name="Luo M."/>
            <person name="Yang T."/>
            <person name="Ammiraju J.S.S."/>
            <person name="Engler F."/>
            <person name="Soderlund C."/>
            <person name="Wing R.A."/>
            <person name="Palmer L.E."/>
            <person name="de la Bastide M."/>
            <person name="Spiegel L."/>
            <person name="Nascimento L."/>
            <person name="Zutavern T."/>
            <person name="O'Shaughnessy A."/>
            <person name="Dike S."/>
            <person name="Dedhia N."/>
            <person name="Preston R."/>
            <person name="Balija V."/>
            <person name="McCombie W.R."/>
            <person name="Chow T."/>
            <person name="Chen H."/>
            <person name="Chung M."/>
            <person name="Chen C."/>
            <person name="Shaw J."/>
            <person name="Wu H."/>
            <person name="Hsiao K."/>
            <person name="Chao Y."/>
            <person name="Chu M."/>
            <person name="Cheng C."/>
            <person name="Hour A."/>
            <person name="Lee P."/>
            <person name="Lin S."/>
            <person name="Lin Y."/>
            <person name="Liou J."/>
            <person name="Liu S."/>
            <person name="Hsing Y."/>
            <person name="Raghuvanshi S."/>
            <person name="Mohanty A."/>
            <person name="Bharti A.K."/>
            <person name="Gaur A."/>
            <person name="Gupta V."/>
            <person name="Kumar D."/>
            <person name="Ravi V."/>
            <person name="Vij S."/>
            <person name="Kapur A."/>
            <person name="Khurana P."/>
            <person name="Khurana P."/>
            <person name="Khurana J.P."/>
            <person name="Tyagi A.K."/>
            <person name="Gaikwad K."/>
            <person name="Singh A."/>
            <person name="Dalal V."/>
            <person name="Srivastava S."/>
            <person name="Dixit A."/>
            <person name="Pal A.K."/>
            <person name="Ghazi I.A."/>
            <person name="Yadav M."/>
            <person name="Pandit A."/>
            <person name="Bhargava A."/>
            <person name="Sureshbabu K."/>
            <person name="Batra K."/>
            <person name="Sharma T.R."/>
            <person name="Mohapatra T."/>
            <person name="Singh N.K."/>
            <person name="Messing J."/>
            <person name="Nelson A.B."/>
            <person name="Fuks G."/>
            <person name="Kavchok S."/>
            <person name="Keizer G."/>
            <person name="Linton E."/>
            <person name="Llaca V."/>
            <person name="Song R."/>
            <person name="Tanyolac B."/>
            <person name="Young S."/>
            <person name="Ho-Il K."/>
            <person name="Hahn J.H."/>
            <person name="Sangsakoo G."/>
            <person name="Vanavichit A."/>
            <person name="de Mattos Luiz.A.T."/>
            <person name="Zimmer P.D."/>
            <person name="Malone G."/>
            <person name="Dellagostin O."/>
            <person name="de Oliveira A.C."/>
            <person name="Bevan M."/>
            <person name="Bancroft I."/>
            <person name="Minx P."/>
            <person name="Cordum H."/>
            <person name="Wilson R."/>
            <person name="Cheng Z."/>
            <person name="Jin W."/>
            <person name="Jiang J."/>
            <person name="Leong S.A."/>
            <person name="Iwama H."/>
            <person name="Gojobori T."/>
            <person name="Itoh T."/>
            <person name="Niimura Y."/>
            <person name="Fujii Y."/>
            <person name="Habara T."/>
            <person name="Sakai H."/>
            <person name="Sato Y."/>
            <person name="Wilson G."/>
            <person name="Kumar K."/>
            <person name="McCouch S."/>
            <person name="Juretic N."/>
            <person name="Hoen D."/>
            <person name="Wright S."/>
            <person name="Bruskiewich R."/>
            <person name="Bureau T."/>
            <person name="Miyao A."/>
            <person name="Hirochika H."/>
            <person name="Nishikawa T."/>
            <person name="Kadowaki K."/>
            <person name="Sugiura M."/>
            <person name="Burr B."/>
            <person name="Sasaki T."/>
        </authorList>
    </citation>
    <scope>NUCLEOTIDE SEQUENCE [LARGE SCALE GENOMIC DNA]</scope>
    <source>
        <strain evidence="3">cv. Nipponbare</strain>
    </source>
</reference>
<protein>
    <submittedName>
        <fullName evidence="2">Uncharacterized protein</fullName>
    </submittedName>
</protein>
<proteinExistence type="predicted"/>
<dbReference type="AlphaFoldDB" id="Q6K3X4"/>
<feature type="compositionally biased region" description="Basic residues" evidence="1">
    <location>
        <begin position="45"/>
        <end position="60"/>
    </location>
</feature>
<feature type="compositionally biased region" description="Basic and acidic residues" evidence="1">
    <location>
        <begin position="31"/>
        <end position="44"/>
    </location>
</feature>
<dbReference type="EMBL" id="AP005593">
    <property type="protein sequence ID" value="BAD23446.1"/>
    <property type="molecule type" value="Genomic_DNA"/>
</dbReference>
<feature type="compositionally biased region" description="Basic residues" evidence="1">
    <location>
        <begin position="19"/>
        <end position="30"/>
    </location>
</feature>
<name>Q6K3X4_ORYSJ</name>
<sequence>MERMLGGICNSGHIYIPAGRRRWPPARRHRPSDGRRGGGRGERKGKGRRGRRRGEGRRRKGYEELEALRSNLI</sequence>
<dbReference type="Proteomes" id="UP000000763">
    <property type="component" value="Chromosome 9"/>
</dbReference>
<evidence type="ECO:0000313" key="2">
    <source>
        <dbReference type="EMBL" id="BAD23446.1"/>
    </source>
</evidence>
<evidence type="ECO:0000313" key="3">
    <source>
        <dbReference type="Proteomes" id="UP000000763"/>
    </source>
</evidence>
<feature type="region of interest" description="Disordered" evidence="1">
    <location>
        <begin position="1"/>
        <end position="61"/>
    </location>
</feature>
<gene>
    <name evidence="2" type="primary">P0692F07.9</name>
</gene>
<reference evidence="3" key="2">
    <citation type="journal article" date="2008" name="Nucleic Acids Res.">
        <title>The rice annotation project database (RAP-DB): 2008 update.</title>
        <authorList>
            <consortium name="The rice annotation project (RAP)"/>
        </authorList>
    </citation>
    <scope>GENOME REANNOTATION</scope>
    <source>
        <strain evidence="3">cv. Nipponbare</strain>
    </source>
</reference>
<evidence type="ECO:0000256" key="1">
    <source>
        <dbReference type="SAM" id="MobiDB-lite"/>
    </source>
</evidence>
<organism evidence="2 3">
    <name type="scientific">Oryza sativa subsp. japonica</name>
    <name type="common">Rice</name>
    <dbReference type="NCBI Taxonomy" id="39947"/>
    <lineage>
        <taxon>Eukaryota</taxon>
        <taxon>Viridiplantae</taxon>
        <taxon>Streptophyta</taxon>
        <taxon>Embryophyta</taxon>
        <taxon>Tracheophyta</taxon>
        <taxon>Spermatophyta</taxon>
        <taxon>Magnoliopsida</taxon>
        <taxon>Liliopsida</taxon>
        <taxon>Poales</taxon>
        <taxon>Poaceae</taxon>
        <taxon>BOP clade</taxon>
        <taxon>Oryzoideae</taxon>
        <taxon>Oryzeae</taxon>
        <taxon>Oryzinae</taxon>
        <taxon>Oryza</taxon>
        <taxon>Oryza sativa</taxon>
    </lineage>
</organism>
<accession>Q6K3X4</accession>